<gene>
    <name evidence="3" type="ORF">DFP72DRAFT_806864</name>
</gene>
<dbReference type="Gene3D" id="3.30.710.10">
    <property type="entry name" value="Potassium Channel Kv1.1, Chain A"/>
    <property type="match status" value="1"/>
</dbReference>
<accession>A0A8H6MBL5</accession>
<sequence length="332" mass="38034">MEPVHKRKRIDSPTNRENPGPPGISRSTLWFDDGNIILQAESIIFRVHRSVLALHSPVLRDMFLLARPDMDIEPDFGCPLVRMEGDPGSEWEELLTLIYHGFSKTRPGDTLSFVQISAMLRLGHKYGFRSYRAEALERFLDAFGPDWDTIMVTDDGTIDTERMHMDDSHSWSDVVNLAYDLRLNQALPLIYFNAIAHTSYPAYLFEGTKSNNGRISYVHEDIRRHLLCSQNNLYAALRRHTFSWMFKPIGDSDCDCWDFLLRLISQTYTPRLDVAKALGVWDEVECQGLCSECRTAAQASFEHGRDNLWDALPSVFGLPSWDVLEASLEELD</sequence>
<dbReference type="AlphaFoldDB" id="A0A8H6MBL5"/>
<protein>
    <recommendedName>
        <fullName evidence="2">BTB domain-containing protein</fullName>
    </recommendedName>
</protein>
<organism evidence="3 4">
    <name type="scientific">Ephemerocybe angulata</name>
    <dbReference type="NCBI Taxonomy" id="980116"/>
    <lineage>
        <taxon>Eukaryota</taxon>
        <taxon>Fungi</taxon>
        <taxon>Dikarya</taxon>
        <taxon>Basidiomycota</taxon>
        <taxon>Agaricomycotina</taxon>
        <taxon>Agaricomycetes</taxon>
        <taxon>Agaricomycetidae</taxon>
        <taxon>Agaricales</taxon>
        <taxon>Agaricineae</taxon>
        <taxon>Psathyrellaceae</taxon>
        <taxon>Ephemerocybe</taxon>
    </lineage>
</organism>
<feature type="domain" description="BTB" evidence="2">
    <location>
        <begin position="34"/>
        <end position="107"/>
    </location>
</feature>
<dbReference type="PROSITE" id="PS50097">
    <property type="entry name" value="BTB"/>
    <property type="match status" value="1"/>
</dbReference>
<proteinExistence type="predicted"/>
<feature type="region of interest" description="Disordered" evidence="1">
    <location>
        <begin position="1"/>
        <end position="25"/>
    </location>
</feature>
<dbReference type="Pfam" id="PF00651">
    <property type="entry name" value="BTB"/>
    <property type="match status" value="1"/>
</dbReference>
<evidence type="ECO:0000259" key="2">
    <source>
        <dbReference type="PROSITE" id="PS50097"/>
    </source>
</evidence>
<comment type="caution">
    <text evidence="3">The sequence shown here is derived from an EMBL/GenBank/DDBJ whole genome shotgun (WGS) entry which is preliminary data.</text>
</comment>
<keyword evidence="4" id="KW-1185">Reference proteome</keyword>
<dbReference type="SUPFAM" id="SSF54695">
    <property type="entry name" value="POZ domain"/>
    <property type="match status" value="1"/>
</dbReference>
<dbReference type="OrthoDB" id="3217871at2759"/>
<evidence type="ECO:0000313" key="3">
    <source>
        <dbReference type="EMBL" id="KAF6759171.1"/>
    </source>
</evidence>
<name>A0A8H6MBL5_9AGAR</name>
<dbReference type="InterPro" id="IPR011333">
    <property type="entry name" value="SKP1/BTB/POZ_sf"/>
</dbReference>
<dbReference type="EMBL" id="JACGCI010000016">
    <property type="protein sequence ID" value="KAF6759171.1"/>
    <property type="molecule type" value="Genomic_DNA"/>
</dbReference>
<dbReference type="Proteomes" id="UP000521943">
    <property type="component" value="Unassembled WGS sequence"/>
</dbReference>
<reference evidence="3 4" key="1">
    <citation type="submission" date="2020-07" db="EMBL/GenBank/DDBJ databases">
        <title>Comparative genomics of pyrophilous fungi reveals a link between fire events and developmental genes.</title>
        <authorList>
            <consortium name="DOE Joint Genome Institute"/>
            <person name="Steindorff A.S."/>
            <person name="Carver A."/>
            <person name="Calhoun S."/>
            <person name="Stillman K."/>
            <person name="Liu H."/>
            <person name="Lipzen A."/>
            <person name="Pangilinan J."/>
            <person name="Labutti K."/>
            <person name="Bruns T.D."/>
            <person name="Grigoriev I.V."/>
        </authorList>
    </citation>
    <scope>NUCLEOTIDE SEQUENCE [LARGE SCALE GENOMIC DNA]</scope>
    <source>
        <strain evidence="3 4">CBS 144469</strain>
    </source>
</reference>
<evidence type="ECO:0000313" key="4">
    <source>
        <dbReference type="Proteomes" id="UP000521943"/>
    </source>
</evidence>
<dbReference type="InterPro" id="IPR000210">
    <property type="entry name" value="BTB/POZ_dom"/>
</dbReference>
<evidence type="ECO:0000256" key="1">
    <source>
        <dbReference type="SAM" id="MobiDB-lite"/>
    </source>
</evidence>